<reference evidence="2" key="1">
    <citation type="journal article" date="2013" name="Nat. Commun.">
        <title>Whole-genome sequencing of Oryza brachyantha reveals mechanisms underlying Oryza genome evolution.</title>
        <authorList>
            <person name="Chen J."/>
            <person name="Huang Q."/>
            <person name="Gao D."/>
            <person name="Wang J."/>
            <person name="Lang Y."/>
            <person name="Liu T."/>
            <person name="Li B."/>
            <person name="Bai Z."/>
            <person name="Luis Goicoechea J."/>
            <person name="Liang C."/>
            <person name="Chen C."/>
            <person name="Zhang W."/>
            <person name="Sun S."/>
            <person name="Liao Y."/>
            <person name="Zhang X."/>
            <person name="Yang L."/>
            <person name="Song C."/>
            <person name="Wang M."/>
            <person name="Shi J."/>
            <person name="Liu G."/>
            <person name="Liu J."/>
            <person name="Zhou H."/>
            <person name="Zhou W."/>
            <person name="Yu Q."/>
            <person name="An N."/>
            <person name="Chen Y."/>
            <person name="Cai Q."/>
            <person name="Wang B."/>
            <person name="Liu B."/>
            <person name="Min J."/>
            <person name="Huang Y."/>
            <person name="Wu H."/>
            <person name="Li Z."/>
            <person name="Zhang Y."/>
            <person name="Yin Y."/>
            <person name="Song W."/>
            <person name="Jiang J."/>
            <person name="Jackson S.A."/>
            <person name="Wing R.A."/>
            <person name="Wang J."/>
            <person name="Chen M."/>
        </authorList>
    </citation>
    <scope>NUCLEOTIDE SEQUENCE [LARGE SCALE GENOMIC DNA]</scope>
    <source>
        <strain evidence="2">cv. IRGC 101232</strain>
    </source>
</reference>
<accession>J3NA23</accession>
<feature type="compositionally biased region" description="Low complexity" evidence="1">
    <location>
        <begin position="28"/>
        <end position="51"/>
    </location>
</feature>
<organism evidence="2">
    <name type="scientific">Oryza brachyantha</name>
    <name type="common">malo sina</name>
    <dbReference type="NCBI Taxonomy" id="4533"/>
    <lineage>
        <taxon>Eukaryota</taxon>
        <taxon>Viridiplantae</taxon>
        <taxon>Streptophyta</taxon>
        <taxon>Embryophyta</taxon>
        <taxon>Tracheophyta</taxon>
        <taxon>Spermatophyta</taxon>
        <taxon>Magnoliopsida</taxon>
        <taxon>Liliopsida</taxon>
        <taxon>Poales</taxon>
        <taxon>Poaceae</taxon>
        <taxon>BOP clade</taxon>
        <taxon>Oryzoideae</taxon>
        <taxon>Oryzeae</taxon>
        <taxon>Oryzinae</taxon>
        <taxon>Oryza</taxon>
    </lineage>
</organism>
<evidence type="ECO:0000313" key="3">
    <source>
        <dbReference type="Proteomes" id="UP000006038"/>
    </source>
</evidence>
<dbReference type="Gramene" id="OB11G26590.1">
    <property type="protein sequence ID" value="OB11G26590.1"/>
    <property type="gene ID" value="OB11G26590"/>
</dbReference>
<dbReference type="Proteomes" id="UP000006038">
    <property type="component" value="Chromosome 11"/>
</dbReference>
<evidence type="ECO:0000256" key="1">
    <source>
        <dbReference type="SAM" id="MobiDB-lite"/>
    </source>
</evidence>
<keyword evidence="3" id="KW-1185">Reference proteome</keyword>
<name>J3NA23_ORYBR</name>
<dbReference type="EnsemblPlants" id="OB11G26590.1">
    <property type="protein sequence ID" value="OB11G26590.1"/>
    <property type="gene ID" value="OB11G26590"/>
</dbReference>
<reference evidence="2" key="2">
    <citation type="submission" date="2013-04" db="UniProtKB">
        <authorList>
            <consortium name="EnsemblPlants"/>
        </authorList>
    </citation>
    <scope>IDENTIFICATION</scope>
</reference>
<protein>
    <submittedName>
        <fullName evidence="2">Uncharacterized protein</fullName>
    </submittedName>
</protein>
<proteinExistence type="predicted"/>
<sequence length="51" mass="5280">MSMWLMKGKTRRTSQARVPPGTCRRGRPAAAGSRAGASPRDPAGAAAALRS</sequence>
<dbReference type="HOGENOM" id="CLU_3109591_0_0_1"/>
<evidence type="ECO:0000313" key="2">
    <source>
        <dbReference type="EnsemblPlants" id="OB11G26590.1"/>
    </source>
</evidence>
<dbReference type="AlphaFoldDB" id="J3NA23"/>
<feature type="region of interest" description="Disordered" evidence="1">
    <location>
        <begin position="1"/>
        <end position="51"/>
    </location>
</feature>